<dbReference type="EMBL" id="BHZE01000027">
    <property type="protein sequence ID" value="GCD78581.1"/>
    <property type="molecule type" value="Genomic_DNA"/>
</dbReference>
<reference evidence="2 3" key="1">
    <citation type="submission" date="2018-11" db="EMBL/GenBank/DDBJ databases">
        <title>Schleiferia aggregans sp. nov., a moderately thermophilic heterotrophic bacterium isolated from microbial mats at a terrestrial hot spring.</title>
        <authorList>
            <person name="Iino T."/>
            <person name="Ohkuma M."/>
            <person name="Haruta S."/>
        </authorList>
    </citation>
    <scope>NUCLEOTIDE SEQUENCE [LARGE SCALE GENOMIC DNA]</scope>
    <source>
        <strain evidence="2 3">LA</strain>
    </source>
</reference>
<keyword evidence="1" id="KW-0472">Membrane</keyword>
<protein>
    <submittedName>
        <fullName evidence="2">Uncharacterized protein</fullName>
    </submittedName>
</protein>
<gene>
    <name evidence="2" type="ORF">JCM31826_20630</name>
</gene>
<organism evidence="2 3">
    <name type="scientific">Thermaurantimonas aggregans</name>
    <dbReference type="NCBI Taxonomy" id="2173829"/>
    <lineage>
        <taxon>Bacteria</taxon>
        <taxon>Pseudomonadati</taxon>
        <taxon>Bacteroidota</taxon>
        <taxon>Flavobacteriia</taxon>
        <taxon>Flavobacteriales</taxon>
        <taxon>Schleiferiaceae</taxon>
        <taxon>Thermaurantimonas</taxon>
    </lineage>
</organism>
<evidence type="ECO:0000313" key="2">
    <source>
        <dbReference type="EMBL" id="GCD78581.1"/>
    </source>
</evidence>
<dbReference type="AlphaFoldDB" id="A0A401XNI8"/>
<dbReference type="Proteomes" id="UP000286715">
    <property type="component" value="Unassembled WGS sequence"/>
</dbReference>
<sequence>MRTISFVAFIHLLTGILSPFLYLNGYYALGLFLFSVSPAVLLLLVYIILKDKTFVAPESYNNQWYQDNTHIKFSHTSEWESEN</sequence>
<evidence type="ECO:0000256" key="1">
    <source>
        <dbReference type="SAM" id="Phobius"/>
    </source>
</evidence>
<keyword evidence="1" id="KW-0812">Transmembrane</keyword>
<dbReference type="OrthoDB" id="964187at2"/>
<comment type="caution">
    <text evidence="2">The sequence shown here is derived from an EMBL/GenBank/DDBJ whole genome shotgun (WGS) entry which is preliminary data.</text>
</comment>
<accession>A0A401XNI8</accession>
<evidence type="ECO:0000313" key="3">
    <source>
        <dbReference type="Proteomes" id="UP000286715"/>
    </source>
</evidence>
<feature type="transmembrane region" description="Helical" evidence="1">
    <location>
        <begin position="25"/>
        <end position="49"/>
    </location>
</feature>
<keyword evidence="3" id="KW-1185">Reference proteome</keyword>
<name>A0A401XNI8_9FLAO</name>
<proteinExistence type="predicted"/>
<keyword evidence="1" id="KW-1133">Transmembrane helix</keyword>
<dbReference type="RefSeq" id="WP_124398635.1">
    <property type="nucleotide sequence ID" value="NZ_BHZE01000027.1"/>
</dbReference>